<dbReference type="SMART" id="SM00020">
    <property type="entry name" value="Tryp_SPc"/>
    <property type="match status" value="1"/>
</dbReference>
<evidence type="ECO:0000256" key="6">
    <source>
        <dbReference type="ARBA" id="ARBA00023157"/>
    </source>
</evidence>
<dbReference type="InterPro" id="IPR001314">
    <property type="entry name" value="Peptidase_S1A"/>
</dbReference>
<dbReference type="STRING" id="112268.A0A182WF33"/>
<evidence type="ECO:0000256" key="5">
    <source>
        <dbReference type="ARBA" id="ARBA00022859"/>
    </source>
</evidence>
<dbReference type="GO" id="GO:0006508">
    <property type="term" value="P:proteolysis"/>
    <property type="evidence" value="ECO:0007669"/>
    <property type="project" value="UniProtKB-KW"/>
</dbReference>
<dbReference type="VEuPathDB" id="VectorBase:AMIN008979"/>
<accession>A0A182WF33</accession>
<dbReference type="PRINTS" id="PR00722">
    <property type="entry name" value="CHYMOTRYPSIN"/>
</dbReference>
<keyword evidence="6" id="KW-1015">Disulfide bond</keyword>
<dbReference type="CDD" id="cd00190">
    <property type="entry name" value="Tryp_SPc"/>
    <property type="match status" value="1"/>
</dbReference>
<reference evidence="12" key="2">
    <citation type="submission" date="2020-05" db="UniProtKB">
        <authorList>
            <consortium name="EnsemblMetazoa"/>
        </authorList>
    </citation>
    <scope>IDENTIFICATION</scope>
    <source>
        <strain evidence="12">MINIMUS1</strain>
    </source>
</reference>
<dbReference type="AlphaFoldDB" id="A0A182WF33"/>
<feature type="signal peptide" evidence="10">
    <location>
        <begin position="1"/>
        <end position="15"/>
    </location>
</feature>
<dbReference type="EnsemblMetazoa" id="AMIN008979-RA">
    <property type="protein sequence ID" value="AMIN008979-PA"/>
    <property type="gene ID" value="AMIN008979"/>
</dbReference>
<evidence type="ECO:0000256" key="8">
    <source>
        <dbReference type="ARBA" id="ARBA00024195"/>
    </source>
</evidence>
<comment type="subcellular location">
    <subcellularLocation>
        <location evidence="1">Secreted</location>
    </subcellularLocation>
</comment>
<dbReference type="InterPro" id="IPR001254">
    <property type="entry name" value="Trypsin_dom"/>
</dbReference>
<evidence type="ECO:0000256" key="7">
    <source>
        <dbReference type="ARBA" id="ARBA00023180"/>
    </source>
</evidence>
<feature type="domain" description="Peptidase S1" evidence="11">
    <location>
        <begin position="344"/>
        <end position="540"/>
    </location>
</feature>
<dbReference type="PANTHER" id="PTHR24260">
    <property type="match status" value="1"/>
</dbReference>
<dbReference type="InterPro" id="IPR033116">
    <property type="entry name" value="TRYPSIN_SER"/>
</dbReference>
<dbReference type="Proteomes" id="UP000075920">
    <property type="component" value="Unassembled WGS sequence"/>
</dbReference>
<dbReference type="InterPro" id="IPR009003">
    <property type="entry name" value="Peptidase_S1_PA"/>
</dbReference>
<proteinExistence type="inferred from homology"/>
<evidence type="ECO:0000256" key="2">
    <source>
        <dbReference type="ARBA" id="ARBA00022525"/>
    </source>
</evidence>
<reference evidence="13" key="1">
    <citation type="submission" date="2013-03" db="EMBL/GenBank/DDBJ databases">
        <title>The Genome Sequence of Anopheles minimus MINIMUS1.</title>
        <authorList>
            <consortium name="The Broad Institute Genomics Platform"/>
            <person name="Neafsey D.E."/>
            <person name="Walton C."/>
            <person name="Walker B."/>
            <person name="Young S.K."/>
            <person name="Zeng Q."/>
            <person name="Gargeya S."/>
            <person name="Fitzgerald M."/>
            <person name="Haas B."/>
            <person name="Abouelleil A."/>
            <person name="Allen A.W."/>
            <person name="Alvarado L."/>
            <person name="Arachchi H.M."/>
            <person name="Berlin A.M."/>
            <person name="Chapman S.B."/>
            <person name="Gainer-Dewar J."/>
            <person name="Goldberg J."/>
            <person name="Griggs A."/>
            <person name="Gujja S."/>
            <person name="Hansen M."/>
            <person name="Howarth C."/>
            <person name="Imamovic A."/>
            <person name="Ireland A."/>
            <person name="Larimer J."/>
            <person name="McCowan C."/>
            <person name="Murphy C."/>
            <person name="Pearson M."/>
            <person name="Poon T.W."/>
            <person name="Priest M."/>
            <person name="Roberts A."/>
            <person name="Saif S."/>
            <person name="Shea T."/>
            <person name="Sisk P."/>
            <person name="Sykes S."/>
            <person name="Wortman J."/>
            <person name="Nusbaum C."/>
            <person name="Birren B."/>
        </authorList>
    </citation>
    <scope>NUCLEOTIDE SEQUENCE [LARGE SCALE GENOMIC DNA]</scope>
    <source>
        <strain evidence="13">MINIMUS1</strain>
    </source>
</reference>
<evidence type="ECO:0000313" key="13">
    <source>
        <dbReference type="Proteomes" id="UP000075920"/>
    </source>
</evidence>
<protein>
    <recommendedName>
        <fullName evidence="11">Peptidase S1 domain-containing protein</fullName>
    </recommendedName>
</protein>
<keyword evidence="5" id="KW-0391">Immunity</keyword>
<dbReference type="GO" id="GO:0045087">
    <property type="term" value="P:innate immune response"/>
    <property type="evidence" value="ECO:0007669"/>
    <property type="project" value="UniProtKB-KW"/>
</dbReference>
<keyword evidence="9" id="KW-0720">Serine protease</keyword>
<keyword evidence="7" id="KW-0325">Glycoprotein</keyword>
<feature type="domain" description="Peptidase S1" evidence="11">
    <location>
        <begin position="609"/>
        <end position="849"/>
    </location>
</feature>
<dbReference type="InterPro" id="IPR018114">
    <property type="entry name" value="TRYPSIN_HIS"/>
</dbReference>
<evidence type="ECO:0000256" key="3">
    <source>
        <dbReference type="ARBA" id="ARBA00022588"/>
    </source>
</evidence>
<evidence type="ECO:0000256" key="9">
    <source>
        <dbReference type="RuleBase" id="RU363034"/>
    </source>
</evidence>
<dbReference type="PROSITE" id="PS00135">
    <property type="entry name" value="TRYPSIN_SER"/>
    <property type="match status" value="1"/>
</dbReference>
<dbReference type="PROSITE" id="PS00134">
    <property type="entry name" value="TRYPSIN_HIS"/>
    <property type="match status" value="1"/>
</dbReference>
<dbReference type="PROSITE" id="PS50240">
    <property type="entry name" value="TRYPSIN_DOM"/>
    <property type="match status" value="3"/>
</dbReference>
<dbReference type="FunFam" id="2.40.10.10:FF:000028">
    <property type="entry name" value="Serine protease easter"/>
    <property type="match status" value="1"/>
</dbReference>
<keyword evidence="9" id="KW-0378">Hydrolase</keyword>
<dbReference type="PANTHER" id="PTHR24260:SF147">
    <property type="entry name" value="EG:BACR7A4.3 PROTEIN-RELATED"/>
    <property type="match status" value="1"/>
</dbReference>
<evidence type="ECO:0000256" key="1">
    <source>
        <dbReference type="ARBA" id="ARBA00004613"/>
    </source>
</evidence>
<keyword evidence="13" id="KW-1185">Reference proteome</keyword>
<organism evidence="12 13">
    <name type="scientific">Anopheles minimus</name>
    <dbReference type="NCBI Taxonomy" id="112268"/>
    <lineage>
        <taxon>Eukaryota</taxon>
        <taxon>Metazoa</taxon>
        <taxon>Ecdysozoa</taxon>
        <taxon>Arthropoda</taxon>
        <taxon>Hexapoda</taxon>
        <taxon>Insecta</taxon>
        <taxon>Pterygota</taxon>
        <taxon>Neoptera</taxon>
        <taxon>Endopterygota</taxon>
        <taxon>Diptera</taxon>
        <taxon>Nematocera</taxon>
        <taxon>Culicoidea</taxon>
        <taxon>Culicidae</taxon>
        <taxon>Anophelinae</taxon>
        <taxon>Anopheles</taxon>
    </lineage>
</organism>
<name>A0A182WF33_9DIPT</name>
<sequence>MDILLLVFLASVAWCKEFVVDPPAQYSTGNGFADCASRFSATWKIPVPEALGGVRAFQGEFKHMAAIGWTRSDGKIDYLCGGSLITWRFVLTAAHCAIDTSNIQPDTTRFGDTDLAGTDDDEYAQQVPIERFIKHPQYRQSKRYYDIALIKLDKDVQSNFGVCFACVWREYDAPSDLLEAVGFGALGFGEKLSSTLQKVQLRPLDTTACAERIPTSRRQMPEGLREDQMCAHSETMDTCEGDSGGPLQTELHDVFGNVYPQLVGVVSFGTPCTQGSTGVYTRVSSYLNWIEKEVNQSLSYEHCTDSSLCDRKQNPTISAAMTPRYPINRVGLLWERTETDIYQCGGLLIDYQYVLTSAVCVTSSKGHPRFVASSPVSDRATVEDVFVHPQYDRENSYFDIALVKLRQYANLEETNPICPWLKNQNGEKNSALFQVSASVSQRRLEQFGNSSGSSILQMVQGAQCTDHMDSIGSDLVCITRNITLVPNSCELDFGGPVLIEEASNVYRIRGVLSRRTQGCGSNLIFTDITPHMQWMEKIMFKNLNEWLTMSSIFQSYQPYLRISDHSSKYQSYWGNRKKNPTISAEVKSNYPVNRVGLLWEKTETDIYQCGGVLIDYQYVLTSAECVTTSKGYPSFVAWSPFSDRATVENVFVHPKYQRESPNFDIALVKLRQYANPQLFKPLCPWTAMQDDDWNGNPVQFGASISSLNGEPSEFRIYVQTTLHKYKRCAGKNNQLCIRRVVALIPGLCEIDYGGPVLTELNRNEYKVLGCKMIGLLQTIIVIAGAVFCQQFLDSPPVNYTVGDSFEDCERRFPFELIEYSVVQAVGGERAFQGEFQHMAAIGWTRSDGRIDYLCGGSLITWRYILTAAHCAVDTSQQTRHNFKAN</sequence>
<feature type="chain" id="PRO_5012881749" description="Peptidase S1 domain-containing protein" evidence="10">
    <location>
        <begin position="16"/>
        <end position="885"/>
    </location>
</feature>
<keyword evidence="9" id="KW-0645">Protease</keyword>
<keyword evidence="2" id="KW-0964">Secreted</keyword>
<comment type="similarity">
    <text evidence="8">Belongs to the peptidase S1 family. CLIP subfamily.</text>
</comment>
<evidence type="ECO:0000259" key="11">
    <source>
        <dbReference type="PROSITE" id="PS50240"/>
    </source>
</evidence>
<dbReference type="GO" id="GO:0004252">
    <property type="term" value="F:serine-type endopeptidase activity"/>
    <property type="evidence" value="ECO:0007669"/>
    <property type="project" value="InterPro"/>
</dbReference>
<evidence type="ECO:0000313" key="12">
    <source>
        <dbReference type="EnsemblMetazoa" id="AMIN008979-PA"/>
    </source>
</evidence>
<dbReference type="SUPFAM" id="SSF50494">
    <property type="entry name" value="Trypsin-like serine proteases"/>
    <property type="match status" value="4"/>
</dbReference>
<keyword evidence="3" id="KW-0399">Innate immunity</keyword>
<dbReference type="InterPro" id="IPR043504">
    <property type="entry name" value="Peptidase_S1_PA_chymotrypsin"/>
</dbReference>
<dbReference type="Pfam" id="PF00089">
    <property type="entry name" value="Trypsin"/>
    <property type="match status" value="4"/>
</dbReference>
<evidence type="ECO:0000256" key="4">
    <source>
        <dbReference type="ARBA" id="ARBA00022729"/>
    </source>
</evidence>
<evidence type="ECO:0000256" key="10">
    <source>
        <dbReference type="SAM" id="SignalP"/>
    </source>
</evidence>
<dbReference type="GO" id="GO:0005576">
    <property type="term" value="C:extracellular region"/>
    <property type="evidence" value="ECO:0007669"/>
    <property type="project" value="UniProtKB-SubCell"/>
</dbReference>
<feature type="domain" description="Peptidase S1" evidence="11">
    <location>
        <begin position="50"/>
        <end position="295"/>
    </location>
</feature>
<dbReference type="InterPro" id="IPR051333">
    <property type="entry name" value="CLIP_Serine_Protease"/>
</dbReference>
<dbReference type="Gene3D" id="2.40.10.10">
    <property type="entry name" value="Trypsin-like serine proteases"/>
    <property type="match status" value="4"/>
</dbReference>
<keyword evidence="4 10" id="KW-0732">Signal</keyword>